<keyword evidence="8" id="KW-1185">Reference proteome</keyword>
<dbReference type="InterPro" id="IPR036388">
    <property type="entry name" value="WH-like_DNA-bd_sf"/>
</dbReference>
<dbReference type="PANTHER" id="PTHR30363">
    <property type="entry name" value="HTH-TYPE TRANSCRIPTIONAL REGULATOR SRLR-RELATED"/>
    <property type="match status" value="1"/>
</dbReference>
<dbReference type="Gene3D" id="1.10.10.10">
    <property type="entry name" value="Winged helix-like DNA-binding domain superfamily/Winged helix DNA-binding domain"/>
    <property type="match status" value="1"/>
</dbReference>
<dbReference type="GO" id="GO:0003700">
    <property type="term" value="F:DNA-binding transcription factor activity"/>
    <property type="evidence" value="ECO:0007669"/>
    <property type="project" value="InterPro"/>
</dbReference>
<evidence type="ECO:0000256" key="1">
    <source>
        <dbReference type="ARBA" id="ARBA00021390"/>
    </source>
</evidence>
<comment type="function">
    <text evidence="5">Repressor of the lactose catabolism operon. Galactose-6-phosphate is the inducer.</text>
</comment>
<dbReference type="AlphaFoldDB" id="A0A7W5FB51"/>
<dbReference type="PROSITE" id="PS51000">
    <property type="entry name" value="HTH_DEOR_2"/>
    <property type="match status" value="1"/>
</dbReference>
<dbReference type="Proteomes" id="UP000577707">
    <property type="component" value="Unassembled WGS sequence"/>
</dbReference>
<evidence type="ECO:0000313" key="7">
    <source>
        <dbReference type="EMBL" id="MBB3091857.1"/>
    </source>
</evidence>
<proteinExistence type="predicted"/>
<dbReference type="EMBL" id="JACHXG010000014">
    <property type="protein sequence ID" value="MBB3091857.1"/>
    <property type="molecule type" value="Genomic_DNA"/>
</dbReference>
<dbReference type="Gene3D" id="3.40.50.1360">
    <property type="match status" value="1"/>
</dbReference>
<comment type="caution">
    <text evidence="7">The sequence shown here is derived from an EMBL/GenBank/DDBJ whole genome shotgun (WGS) entry which is preliminary data.</text>
</comment>
<reference evidence="7 8" key="1">
    <citation type="submission" date="2020-08" db="EMBL/GenBank/DDBJ databases">
        <title>Genomic Encyclopedia of Type Strains, Phase III (KMG-III): the genomes of soil and plant-associated and newly described type strains.</title>
        <authorList>
            <person name="Whitman W."/>
        </authorList>
    </citation>
    <scope>NUCLEOTIDE SEQUENCE [LARGE SCALE GENOMIC DNA]</scope>
    <source>
        <strain evidence="7 8">CECT 3302</strain>
    </source>
</reference>
<dbReference type="InterPro" id="IPR050313">
    <property type="entry name" value="Carb_Metab_HTH_regulators"/>
</dbReference>
<dbReference type="Pfam" id="PF08220">
    <property type="entry name" value="HTH_DeoR"/>
    <property type="match status" value="1"/>
</dbReference>
<organism evidence="7 8">
    <name type="scientific">Nocardioides albus</name>
    <dbReference type="NCBI Taxonomy" id="1841"/>
    <lineage>
        <taxon>Bacteria</taxon>
        <taxon>Bacillati</taxon>
        <taxon>Actinomycetota</taxon>
        <taxon>Actinomycetes</taxon>
        <taxon>Propionibacteriales</taxon>
        <taxon>Nocardioidaceae</taxon>
        <taxon>Nocardioides</taxon>
    </lineage>
</organism>
<evidence type="ECO:0000256" key="2">
    <source>
        <dbReference type="ARBA" id="ARBA00022491"/>
    </source>
</evidence>
<dbReference type="SUPFAM" id="SSF46785">
    <property type="entry name" value="Winged helix' DNA-binding domain"/>
    <property type="match status" value="1"/>
</dbReference>
<feature type="domain" description="HTH deoR-type" evidence="6">
    <location>
        <begin position="8"/>
        <end position="63"/>
    </location>
</feature>
<name>A0A7W5FB51_9ACTN</name>
<sequence length="260" mass="27769">MKEAGMYAEERQVATARLVAERGRISVADIAERFEVTTETVRRDLSMLERRGLVRRVHGGAVPVESMAVLESALGEREQTFTAQKDRIAQAALTLLPTAGGTIAIDAGTTTSRFAHVLPRDHRLTVVTHAVPVAAMLAGSPQIELHLLPGRVRPATQAAVGAETVDALSRLRVDVAFVATNGLTLAHGLSTPDHEEAATKRALVDAARRVVCLTDSSKIGIETTLRFAALGKVDVLVTDSDIDDDVADELRESGLEVLIA</sequence>
<dbReference type="PANTHER" id="PTHR30363:SF4">
    <property type="entry name" value="GLYCEROL-3-PHOSPHATE REGULON REPRESSOR"/>
    <property type="match status" value="1"/>
</dbReference>
<dbReference type="RefSeq" id="WP_229788786.1">
    <property type="nucleotide sequence ID" value="NZ_BMQT01000008.1"/>
</dbReference>
<accession>A0A7W5FB51</accession>
<evidence type="ECO:0000256" key="3">
    <source>
        <dbReference type="ARBA" id="ARBA00023015"/>
    </source>
</evidence>
<keyword evidence="2" id="KW-0678">Repressor</keyword>
<dbReference type="InterPro" id="IPR036390">
    <property type="entry name" value="WH_DNA-bd_sf"/>
</dbReference>
<dbReference type="SMART" id="SM01134">
    <property type="entry name" value="DeoRC"/>
    <property type="match status" value="1"/>
</dbReference>
<evidence type="ECO:0000256" key="4">
    <source>
        <dbReference type="ARBA" id="ARBA00023163"/>
    </source>
</evidence>
<dbReference type="Pfam" id="PF00455">
    <property type="entry name" value="DeoRC"/>
    <property type="match status" value="1"/>
</dbReference>
<keyword evidence="4" id="KW-0804">Transcription</keyword>
<dbReference type="InterPro" id="IPR014036">
    <property type="entry name" value="DeoR-like_C"/>
</dbReference>
<evidence type="ECO:0000256" key="5">
    <source>
        <dbReference type="ARBA" id="ARBA00024937"/>
    </source>
</evidence>
<dbReference type="InterPro" id="IPR001034">
    <property type="entry name" value="DeoR_HTH"/>
</dbReference>
<evidence type="ECO:0000313" key="8">
    <source>
        <dbReference type="Proteomes" id="UP000577707"/>
    </source>
</evidence>
<dbReference type="SUPFAM" id="SSF100950">
    <property type="entry name" value="NagB/RpiA/CoA transferase-like"/>
    <property type="match status" value="1"/>
</dbReference>
<evidence type="ECO:0000259" key="6">
    <source>
        <dbReference type="PROSITE" id="PS51000"/>
    </source>
</evidence>
<keyword evidence="3" id="KW-0805">Transcription regulation</keyword>
<gene>
    <name evidence="7" type="ORF">FHS12_004833</name>
</gene>
<protein>
    <recommendedName>
        <fullName evidence="1">Lactose phosphotransferase system repressor</fullName>
    </recommendedName>
</protein>
<dbReference type="PRINTS" id="PR00037">
    <property type="entry name" value="HTHLACR"/>
</dbReference>
<dbReference type="InterPro" id="IPR037171">
    <property type="entry name" value="NagB/RpiA_transferase-like"/>
</dbReference>
<dbReference type="SMART" id="SM00420">
    <property type="entry name" value="HTH_DEOR"/>
    <property type="match status" value="1"/>
</dbReference>